<dbReference type="PANTHER" id="PTHR23343:SF31">
    <property type="entry name" value="ZONA PELLUCIDA SPERM-BINDING PROTEIN 4"/>
    <property type="match status" value="1"/>
</dbReference>
<evidence type="ECO:0000256" key="17">
    <source>
        <dbReference type="PROSITE-ProRule" id="PRU00779"/>
    </source>
</evidence>
<evidence type="ECO:0000259" key="20">
    <source>
        <dbReference type="PROSITE" id="PS51448"/>
    </source>
</evidence>
<feature type="domain" description="ZP" evidence="19">
    <location>
        <begin position="104"/>
        <end position="387"/>
    </location>
</feature>
<feature type="signal peptide" evidence="18">
    <location>
        <begin position="1"/>
        <end position="19"/>
    </location>
</feature>
<evidence type="ECO:0000256" key="6">
    <source>
        <dbReference type="ARBA" id="ARBA00022692"/>
    </source>
</evidence>
<evidence type="ECO:0000313" key="22">
    <source>
        <dbReference type="Proteomes" id="UP001174136"/>
    </source>
</evidence>
<gene>
    <name evidence="21" type="primary">ZP4_1</name>
    <name evidence="21" type="ORF">N1851_028644</name>
</gene>
<protein>
    <recommendedName>
        <fullName evidence="14">Zona pellucida sperm-binding protein 4</fullName>
    </recommendedName>
    <alternativeName>
        <fullName evidence="16">Zona pellucida glycoprotein 4</fullName>
    </alternativeName>
    <alternativeName>
        <fullName evidence="15">Zona pellucida protein B</fullName>
    </alternativeName>
</protein>
<dbReference type="InterPro" id="IPR055355">
    <property type="entry name" value="ZP-C"/>
</dbReference>
<dbReference type="InterPro" id="IPR000519">
    <property type="entry name" value="P_trefoil_dom"/>
</dbReference>
<evidence type="ECO:0000256" key="7">
    <source>
        <dbReference type="ARBA" id="ARBA00022989"/>
    </source>
</evidence>
<dbReference type="InterPro" id="IPR042235">
    <property type="entry name" value="ZP-C_dom"/>
</dbReference>
<dbReference type="EMBL" id="JAOPHQ010005422">
    <property type="protein sequence ID" value="KAK0135494.1"/>
    <property type="molecule type" value="Genomic_DNA"/>
</dbReference>
<reference evidence="21" key="1">
    <citation type="journal article" date="2023" name="Front. Mar. Sci.">
        <title>A new Merluccius polli reference genome to investigate the effects of global change in West African waters.</title>
        <authorList>
            <person name="Mateo J.L."/>
            <person name="Blanco-Fernandez C."/>
            <person name="Garcia-Vazquez E."/>
            <person name="Machado-Schiaffino G."/>
        </authorList>
    </citation>
    <scope>NUCLEOTIDE SEQUENCE</scope>
    <source>
        <strain evidence="21">C29</strain>
        <tissue evidence="21">Fin</tissue>
    </source>
</reference>
<evidence type="ECO:0000256" key="9">
    <source>
        <dbReference type="ARBA" id="ARBA00023157"/>
    </source>
</evidence>
<dbReference type="Gene3D" id="2.60.40.4100">
    <property type="entry name" value="Zona pellucida, ZP-C domain"/>
    <property type="match status" value="1"/>
</dbReference>
<dbReference type="GO" id="GO:0032190">
    <property type="term" value="F:acrosin binding"/>
    <property type="evidence" value="ECO:0007669"/>
    <property type="project" value="TreeGrafter"/>
</dbReference>
<feature type="chain" id="PRO_5041401868" description="Zona pellucida sperm-binding protein 4" evidence="18">
    <location>
        <begin position="20"/>
        <end position="429"/>
    </location>
</feature>
<accession>A0AA47M882</accession>
<dbReference type="InterPro" id="IPR017977">
    <property type="entry name" value="ZP_dom_CS"/>
</dbReference>
<dbReference type="Pfam" id="PF23344">
    <property type="entry name" value="ZP-N"/>
    <property type="match status" value="1"/>
</dbReference>
<dbReference type="InterPro" id="IPR051148">
    <property type="entry name" value="Zona_Pellucida_Domain_gp"/>
</dbReference>
<dbReference type="GO" id="GO:0035805">
    <property type="term" value="C:egg coat"/>
    <property type="evidence" value="ECO:0007669"/>
    <property type="project" value="UniProtKB-SubCell"/>
</dbReference>
<evidence type="ECO:0000256" key="13">
    <source>
        <dbReference type="ARBA" id="ARBA00037545"/>
    </source>
</evidence>
<dbReference type="GO" id="GO:0060468">
    <property type="term" value="P:prevention of polyspermy"/>
    <property type="evidence" value="ECO:0007669"/>
    <property type="project" value="TreeGrafter"/>
</dbReference>
<keyword evidence="5" id="KW-0165">Cleavage on pair of basic residues</keyword>
<comment type="caution">
    <text evidence="21">The sequence shown here is derived from an EMBL/GenBank/DDBJ whole genome shotgun (WGS) entry which is preliminary data.</text>
</comment>
<evidence type="ECO:0000256" key="10">
    <source>
        <dbReference type="ARBA" id="ARBA00023180"/>
    </source>
</evidence>
<keyword evidence="3" id="KW-0964">Secreted</keyword>
<sequence length="429" mass="47398">MGYFKCLLLAALLANGVTAQQLWRTPQQNAETPAHPQLPQEANALPAWQQAEPPVKEAAVDKCQVQEGEKIRCGLQEITAEQCDAINCCFDGHQCYYGQTVTVQCTRDGQFVVVVARDTTLPRLDMESVVLLEANDASCSPVGTTSAFAVYQFPVTACGTTMTEEDGYLVYNNYMSSSYEVGIGPRGSITRDSHFELLFQCKYSDNAVEALIFEVNTLPPPQSVMAPGLLRVELRLANGQCFNKGCVEEEAAYTSYYTASDYPVTKVLKDPLYVEAHILERSDPNIVLNLEKCWATSTPDATSLPQWDLLVDGCPYQDDHYLSTLVPVAESSGVDFPSHYKRFIVKMFMFVDGETFAPRKARVFIHCATAVCYPSPTNSCQQPCHRRRRAMTAQKVSPSQLTLVSSGEVILSAEHPHAARNVGKSSKTR</sequence>
<dbReference type="Gene3D" id="2.60.40.3210">
    <property type="entry name" value="Zona pellucida, ZP-N domain"/>
    <property type="match status" value="1"/>
</dbReference>
<dbReference type="PROSITE" id="PS00682">
    <property type="entry name" value="ZP_1"/>
    <property type="match status" value="1"/>
</dbReference>
<keyword evidence="8" id="KW-0472">Membrane</keyword>
<dbReference type="InterPro" id="IPR001507">
    <property type="entry name" value="ZP_dom"/>
</dbReference>
<evidence type="ECO:0000256" key="11">
    <source>
        <dbReference type="ARBA" id="ARBA00023279"/>
    </source>
</evidence>
<dbReference type="Pfam" id="PF00100">
    <property type="entry name" value="Zona_pellucida"/>
    <property type="match status" value="1"/>
</dbReference>
<dbReference type="Gene3D" id="4.10.110.10">
    <property type="entry name" value="Spasmolytic Protein, domain 1"/>
    <property type="match status" value="1"/>
</dbReference>
<evidence type="ECO:0000256" key="1">
    <source>
        <dbReference type="ARBA" id="ARBA00004251"/>
    </source>
</evidence>
<keyword evidence="10" id="KW-0325">Glycoprotein</keyword>
<keyword evidence="7" id="KW-1133">Transmembrane helix</keyword>
<keyword evidence="18" id="KW-0732">Signal</keyword>
<evidence type="ECO:0000256" key="18">
    <source>
        <dbReference type="SAM" id="SignalP"/>
    </source>
</evidence>
<keyword evidence="22" id="KW-1185">Reference proteome</keyword>
<dbReference type="SUPFAM" id="SSF57492">
    <property type="entry name" value="Trefoil"/>
    <property type="match status" value="1"/>
</dbReference>
<comment type="function">
    <text evidence="13">Component of the zona pellucida, an extracellular matrix surrounding oocytes which mediates sperm binding, induction of the acrosome reaction and prevents post-fertilization polyspermy. The zona pellucida is composed of 3 to 4 glycoproteins, ZP1, ZP2, ZP3, and ZP4. ZP4 may act as a sperm receptor.</text>
</comment>
<dbReference type="GO" id="GO:0005886">
    <property type="term" value="C:plasma membrane"/>
    <property type="evidence" value="ECO:0007669"/>
    <property type="project" value="UniProtKB-SubCell"/>
</dbReference>
<dbReference type="Proteomes" id="UP001174136">
    <property type="component" value="Unassembled WGS sequence"/>
</dbReference>
<evidence type="ECO:0000256" key="8">
    <source>
        <dbReference type="ARBA" id="ARBA00023136"/>
    </source>
</evidence>
<evidence type="ECO:0000256" key="16">
    <source>
        <dbReference type="ARBA" id="ARBA00042573"/>
    </source>
</evidence>
<dbReference type="InterPro" id="IPR055356">
    <property type="entry name" value="ZP-N"/>
</dbReference>
<keyword evidence="2" id="KW-1003">Cell membrane</keyword>
<evidence type="ECO:0000256" key="3">
    <source>
        <dbReference type="ARBA" id="ARBA00022525"/>
    </source>
</evidence>
<dbReference type="SMART" id="SM00241">
    <property type="entry name" value="ZP"/>
    <property type="match status" value="1"/>
</dbReference>
<dbReference type="Pfam" id="PF00088">
    <property type="entry name" value="Trefoil"/>
    <property type="match status" value="1"/>
</dbReference>
<keyword evidence="11" id="KW-0278">Fertilization</keyword>
<dbReference type="CDD" id="cd00111">
    <property type="entry name" value="Trefoil"/>
    <property type="match status" value="1"/>
</dbReference>
<feature type="disulfide bond" evidence="17">
    <location>
        <begin position="73"/>
        <end position="88"/>
    </location>
</feature>
<evidence type="ECO:0000256" key="5">
    <source>
        <dbReference type="ARBA" id="ARBA00022685"/>
    </source>
</evidence>
<dbReference type="GO" id="GO:0035804">
    <property type="term" value="F:structural constituent of egg coat"/>
    <property type="evidence" value="ECO:0007669"/>
    <property type="project" value="TreeGrafter"/>
</dbReference>
<dbReference type="AlphaFoldDB" id="A0AA47M882"/>
<dbReference type="SMART" id="SM00018">
    <property type="entry name" value="PD"/>
    <property type="match status" value="1"/>
</dbReference>
<proteinExistence type="predicted"/>
<evidence type="ECO:0000256" key="14">
    <source>
        <dbReference type="ARBA" id="ARBA00040238"/>
    </source>
</evidence>
<dbReference type="PROSITE" id="PS51448">
    <property type="entry name" value="P_TREFOIL_2"/>
    <property type="match status" value="1"/>
</dbReference>
<organism evidence="21 22">
    <name type="scientific">Merluccius polli</name>
    <name type="common">Benguela hake</name>
    <name type="synonym">Merluccius cadenati</name>
    <dbReference type="NCBI Taxonomy" id="89951"/>
    <lineage>
        <taxon>Eukaryota</taxon>
        <taxon>Metazoa</taxon>
        <taxon>Chordata</taxon>
        <taxon>Craniata</taxon>
        <taxon>Vertebrata</taxon>
        <taxon>Euteleostomi</taxon>
        <taxon>Actinopterygii</taxon>
        <taxon>Neopterygii</taxon>
        <taxon>Teleostei</taxon>
        <taxon>Neoteleostei</taxon>
        <taxon>Acanthomorphata</taxon>
        <taxon>Zeiogadaria</taxon>
        <taxon>Gadariae</taxon>
        <taxon>Gadiformes</taxon>
        <taxon>Gadoidei</taxon>
        <taxon>Merlucciidae</taxon>
        <taxon>Merluccius</taxon>
    </lineage>
</organism>
<evidence type="ECO:0000256" key="12">
    <source>
        <dbReference type="ARBA" id="ARBA00024183"/>
    </source>
</evidence>
<dbReference type="PROSITE" id="PS51034">
    <property type="entry name" value="ZP_2"/>
    <property type="match status" value="1"/>
</dbReference>
<evidence type="ECO:0000256" key="15">
    <source>
        <dbReference type="ARBA" id="ARBA00042273"/>
    </source>
</evidence>
<name>A0AA47M882_MERPO</name>
<dbReference type="GO" id="GO:0007339">
    <property type="term" value="P:binding of sperm to zona pellucida"/>
    <property type="evidence" value="ECO:0007669"/>
    <property type="project" value="TreeGrafter"/>
</dbReference>
<dbReference type="PANTHER" id="PTHR23343">
    <property type="entry name" value="ZONA PELLUCIDA SPERM-BINDING PROTEIN"/>
    <property type="match status" value="1"/>
</dbReference>
<comment type="subcellular location">
    <subcellularLocation>
        <location evidence="1">Cell membrane</location>
        <topology evidence="1">Single-pass type I membrane protein</topology>
    </subcellularLocation>
    <subcellularLocation>
        <location evidence="12">Zona pellucida</location>
    </subcellularLocation>
</comment>
<keyword evidence="6" id="KW-0812">Transmembrane</keyword>
<feature type="disulfide bond" evidence="17">
    <location>
        <begin position="63"/>
        <end position="89"/>
    </location>
</feature>
<comment type="caution">
    <text evidence="17">Lacks conserved residue(s) required for the propagation of feature annotation.</text>
</comment>
<evidence type="ECO:0000313" key="21">
    <source>
        <dbReference type="EMBL" id="KAK0135494.1"/>
    </source>
</evidence>
<evidence type="ECO:0000256" key="2">
    <source>
        <dbReference type="ARBA" id="ARBA00022475"/>
    </source>
</evidence>
<dbReference type="InterPro" id="IPR044913">
    <property type="entry name" value="P_trefoil_dom_sf"/>
</dbReference>
<evidence type="ECO:0000256" key="4">
    <source>
        <dbReference type="ARBA" id="ARBA00022530"/>
    </source>
</evidence>
<keyword evidence="4" id="KW-0272">Extracellular matrix</keyword>
<keyword evidence="9 17" id="KW-1015">Disulfide bond</keyword>
<evidence type="ECO:0000259" key="19">
    <source>
        <dbReference type="PROSITE" id="PS51034"/>
    </source>
</evidence>
<feature type="domain" description="P-type" evidence="20">
    <location>
        <begin position="61"/>
        <end position="99"/>
    </location>
</feature>